<dbReference type="InterPro" id="IPR012337">
    <property type="entry name" value="RNaseH-like_sf"/>
</dbReference>
<evidence type="ECO:0000313" key="4">
    <source>
        <dbReference type="Proteomes" id="UP000467841"/>
    </source>
</evidence>
<keyword evidence="1" id="KW-0175">Coiled coil</keyword>
<name>A0A6D2JQ60_9BRAS</name>
<dbReference type="InterPro" id="IPR056924">
    <property type="entry name" value="SH3_Tf2-1"/>
</dbReference>
<protein>
    <recommendedName>
        <fullName evidence="2">Integrase catalytic domain-containing protein</fullName>
    </recommendedName>
</protein>
<dbReference type="PANTHER" id="PTHR45835:SF99">
    <property type="entry name" value="CHROMO DOMAIN-CONTAINING PROTEIN-RELATED"/>
    <property type="match status" value="1"/>
</dbReference>
<sequence>MGQIVGAKVFGCSGEITWSAGEHCVGSGSEIHINLLASFSESVGHQGASEYAYHPQTDGQSERTIQTLEDMLRACVLDWEGKWGKYLPLVEFAYNNSFHSSIGMAPYEALYGRPCRTQLCWTEVGERRDLEPEMIQETVEQVELLKERLKEAHDRQKSYADQHRKDLEFAVGDAVYLKMRTFRGTDKNRKLKKLRPRFMGPYKIIERIGAVAYRLDLPQELSDFHDVFHVSVLRKVVREPEMILAQPPLDVGQNLCVTSKPVEILDRRETEVHGKKVKSVKSLLGERWYS</sequence>
<evidence type="ECO:0000259" key="2">
    <source>
        <dbReference type="PROSITE" id="PS50994"/>
    </source>
</evidence>
<reference evidence="3" key="1">
    <citation type="submission" date="2020-01" db="EMBL/GenBank/DDBJ databases">
        <authorList>
            <person name="Mishra B."/>
        </authorList>
    </citation>
    <scope>NUCLEOTIDE SEQUENCE [LARGE SCALE GENOMIC DNA]</scope>
</reference>
<feature type="domain" description="Integrase catalytic" evidence="2">
    <location>
        <begin position="28"/>
        <end position="114"/>
    </location>
</feature>
<comment type="caution">
    <text evidence="3">The sequence shown here is derived from an EMBL/GenBank/DDBJ whole genome shotgun (WGS) entry which is preliminary data.</text>
</comment>
<evidence type="ECO:0000256" key="1">
    <source>
        <dbReference type="SAM" id="Coils"/>
    </source>
</evidence>
<proteinExistence type="predicted"/>
<dbReference type="PANTHER" id="PTHR45835">
    <property type="entry name" value="YALI0A06105P"/>
    <property type="match status" value="1"/>
</dbReference>
<dbReference type="Pfam" id="PF24626">
    <property type="entry name" value="SH3_Tf2-1"/>
    <property type="match status" value="1"/>
</dbReference>
<gene>
    <name evidence="3" type="ORF">MERR_LOCUS29545</name>
</gene>
<dbReference type="GO" id="GO:0015074">
    <property type="term" value="P:DNA integration"/>
    <property type="evidence" value="ECO:0007669"/>
    <property type="project" value="InterPro"/>
</dbReference>
<dbReference type="AlphaFoldDB" id="A0A6D2JQ60"/>
<organism evidence="3 4">
    <name type="scientific">Microthlaspi erraticum</name>
    <dbReference type="NCBI Taxonomy" id="1685480"/>
    <lineage>
        <taxon>Eukaryota</taxon>
        <taxon>Viridiplantae</taxon>
        <taxon>Streptophyta</taxon>
        <taxon>Embryophyta</taxon>
        <taxon>Tracheophyta</taxon>
        <taxon>Spermatophyta</taxon>
        <taxon>Magnoliopsida</taxon>
        <taxon>eudicotyledons</taxon>
        <taxon>Gunneridae</taxon>
        <taxon>Pentapetalae</taxon>
        <taxon>rosids</taxon>
        <taxon>malvids</taxon>
        <taxon>Brassicales</taxon>
        <taxon>Brassicaceae</taxon>
        <taxon>Coluteocarpeae</taxon>
        <taxon>Microthlaspi</taxon>
    </lineage>
</organism>
<dbReference type="GO" id="GO:0003676">
    <property type="term" value="F:nucleic acid binding"/>
    <property type="evidence" value="ECO:0007669"/>
    <property type="project" value="InterPro"/>
</dbReference>
<dbReference type="OrthoDB" id="1111470at2759"/>
<dbReference type="SUPFAM" id="SSF53098">
    <property type="entry name" value="Ribonuclease H-like"/>
    <property type="match status" value="1"/>
</dbReference>
<dbReference type="InterPro" id="IPR001584">
    <property type="entry name" value="Integrase_cat-core"/>
</dbReference>
<dbReference type="PROSITE" id="PS50994">
    <property type="entry name" value="INTEGRASE"/>
    <property type="match status" value="1"/>
</dbReference>
<dbReference type="Gene3D" id="3.30.420.10">
    <property type="entry name" value="Ribonuclease H-like superfamily/Ribonuclease H"/>
    <property type="match status" value="1"/>
</dbReference>
<dbReference type="EMBL" id="CACVBM020001266">
    <property type="protein sequence ID" value="CAA7042310.1"/>
    <property type="molecule type" value="Genomic_DNA"/>
</dbReference>
<evidence type="ECO:0000313" key="3">
    <source>
        <dbReference type="EMBL" id="CAA7042310.1"/>
    </source>
</evidence>
<dbReference type="Proteomes" id="UP000467841">
    <property type="component" value="Unassembled WGS sequence"/>
</dbReference>
<dbReference type="InterPro" id="IPR036397">
    <property type="entry name" value="RNaseH_sf"/>
</dbReference>
<feature type="coiled-coil region" evidence="1">
    <location>
        <begin position="135"/>
        <end position="162"/>
    </location>
</feature>
<accession>A0A6D2JQ60</accession>
<keyword evidence="4" id="KW-1185">Reference proteome</keyword>